<evidence type="ECO:0008006" key="3">
    <source>
        <dbReference type="Google" id="ProtNLM"/>
    </source>
</evidence>
<dbReference type="EMBL" id="BMIA01000007">
    <property type="protein sequence ID" value="GGH54341.1"/>
    <property type="molecule type" value="Genomic_DNA"/>
</dbReference>
<reference evidence="2" key="1">
    <citation type="journal article" date="2019" name="Int. J. Syst. Evol. Microbiol.">
        <title>The Global Catalogue of Microorganisms (GCM) 10K type strain sequencing project: providing services to taxonomists for standard genome sequencing and annotation.</title>
        <authorList>
            <consortium name="The Broad Institute Genomics Platform"/>
            <consortium name="The Broad Institute Genome Sequencing Center for Infectious Disease"/>
            <person name="Wu L."/>
            <person name="Ma J."/>
        </authorList>
    </citation>
    <scope>NUCLEOTIDE SEQUENCE [LARGE SCALE GENOMIC DNA]</scope>
    <source>
        <strain evidence="2">CGMCC 1.15288</strain>
    </source>
</reference>
<dbReference type="Proteomes" id="UP000600214">
    <property type="component" value="Unassembled WGS sequence"/>
</dbReference>
<keyword evidence="2" id="KW-1185">Reference proteome</keyword>
<evidence type="ECO:0000313" key="2">
    <source>
        <dbReference type="Proteomes" id="UP000600214"/>
    </source>
</evidence>
<accession>A0ABQ1ZBZ9</accession>
<comment type="caution">
    <text evidence="1">The sequence shown here is derived from an EMBL/GenBank/DDBJ whole genome shotgun (WGS) entry which is preliminary data.</text>
</comment>
<gene>
    <name evidence="1" type="ORF">GCM10007423_60770</name>
</gene>
<sequence length="77" mass="8865">MAWNPLQSKARKKKYSGIRKAERINLCRANNDREVTAGTISPVRYVKSTKIQVKMCALGMNIICRFVNLQNNFINHI</sequence>
<protein>
    <recommendedName>
        <fullName evidence="3">Transposase DDE domain-containing protein</fullName>
    </recommendedName>
</protein>
<evidence type="ECO:0000313" key="1">
    <source>
        <dbReference type="EMBL" id="GGH54341.1"/>
    </source>
</evidence>
<proteinExistence type="predicted"/>
<organism evidence="1 2">
    <name type="scientific">Dyadobacter endophyticus</name>
    <dbReference type="NCBI Taxonomy" id="1749036"/>
    <lineage>
        <taxon>Bacteria</taxon>
        <taxon>Pseudomonadati</taxon>
        <taxon>Bacteroidota</taxon>
        <taxon>Cytophagia</taxon>
        <taxon>Cytophagales</taxon>
        <taxon>Spirosomataceae</taxon>
        <taxon>Dyadobacter</taxon>
    </lineage>
</organism>
<name>A0ABQ1ZBZ9_9BACT</name>